<dbReference type="Proteomes" id="UP000298125">
    <property type="component" value="Unassembled WGS sequence"/>
</dbReference>
<keyword evidence="5 12" id="KW-0812">Transmembrane</keyword>
<dbReference type="GO" id="GO:0005886">
    <property type="term" value="C:plasma membrane"/>
    <property type="evidence" value="ECO:0007669"/>
    <property type="project" value="UniProtKB-SubCell"/>
</dbReference>
<keyword evidence="6" id="KW-0479">Metal-binding</keyword>
<evidence type="ECO:0000256" key="4">
    <source>
        <dbReference type="ARBA" id="ARBA00022519"/>
    </source>
</evidence>
<dbReference type="RefSeq" id="WP_135580698.1">
    <property type="nucleotide sequence ID" value="NZ_RQGA01000014.1"/>
</dbReference>
<sequence length="366" mass="42696">MSLTKRLSFLLCYVLPILAVFAELMGGVAYLIVPITVFIILPVFDLVLGRDKSNPEETIFQKLQNDSFFRYLTQIWAYVQLAFVIWSVYRIVFNSHTITEFVLFAVAVGIVTGGIGITVGHELGHKNTRYEQFLAKMIYMTVCYMHFYIEHNRGHHTHVSTPNDPASSKKNQSFYQFYPQTVFGAYKSAWELEKRRLSKQGLGVFHYRNEMIWYLIITLLFLTSMVVIGSFFSGKGVRLDVLWFLVLQSIVAFSLLELTNYIEHYGLKRNEVSNGRFEKVLPIHSWNQNYFVSNALLFQLQRHSDHHANAGRRYQTLRHFEDAPQLPFGYEVMILIALFPPLWFSMMNPILESWEKNNMVKLQSIR</sequence>
<evidence type="ECO:0000256" key="1">
    <source>
        <dbReference type="ARBA" id="ARBA00004429"/>
    </source>
</evidence>
<comment type="subcellular location">
    <subcellularLocation>
        <location evidence="1">Cell inner membrane</location>
        <topology evidence="1">Multi-pass membrane protein</topology>
    </subcellularLocation>
</comment>
<keyword evidence="8" id="KW-0560">Oxidoreductase</keyword>
<dbReference type="Pfam" id="PF00487">
    <property type="entry name" value="FA_desaturase"/>
    <property type="match status" value="1"/>
</dbReference>
<evidence type="ECO:0000256" key="12">
    <source>
        <dbReference type="SAM" id="Phobius"/>
    </source>
</evidence>
<keyword evidence="3" id="KW-1003">Cell membrane</keyword>
<feature type="transmembrane region" description="Helical" evidence="12">
    <location>
        <begin position="29"/>
        <end position="48"/>
    </location>
</feature>
<gene>
    <name evidence="14" type="ORF">EHQ49_16420</name>
</gene>
<feature type="transmembrane region" description="Helical" evidence="12">
    <location>
        <begin position="211"/>
        <end position="234"/>
    </location>
</feature>
<keyword evidence="9" id="KW-0408">Iron</keyword>
<dbReference type="GO" id="GO:0046872">
    <property type="term" value="F:metal ion binding"/>
    <property type="evidence" value="ECO:0007669"/>
    <property type="project" value="UniProtKB-KW"/>
</dbReference>
<keyword evidence="11 12" id="KW-0472">Membrane</keyword>
<organism evidence="14 15">
    <name type="scientific">Leptospira perdikensis</name>
    <dbReference type="NCBI Taxonomy" id="2484948"/>
    <lineage>
        <taxon>Bacteria</taxon>
        <taxon>Pseudomonadati</taxon>
        <taxon>Spirochaetota</taxon>
        <taxon>Spirochaetia</taxon>
        <taxon>Leptospirales</taxon>
        <taxon>Leptospiraceae</taxon>
        <taxon>Leptospira</taxon>
    </lineage>
</organism>
<evidence type="ECO:0000256" key="10">
    <source>
        <dbReference type="ARBA" id="ARBA00023033"/>
    </source>
</evidence>
<comment type="similarity">
    <text evidence="2">Belongs to the fatty acid desaturase type 1 family. AlkB subfamily.</text>
</comment>
<evidence type="ECO:0000313" key="14">
    <source>
        <dbReference type="EMBL" id="TGL37791.1"/>
    </source>
</evidence>
<feature type="transmembrane region" description="Helical" evidence="12">
    <location>
        <begin position="332"/>
        <end position="351"/>
    </location>
</feature>
<dbReference type="OrthoDB" id="9807864at2"/>
<name>A0A4R9JF06_9LEPT</name>
<evidence type="ECO:0000256" key="9">
    <source>
        <dbReference type="ARBA" id="ARBA00023004"/>
    </source>
</evidence>
<evidence type="ECO:0000256" key="8">
    <source>
        <dbReference type="ARBA" id="ARBA00023002"/>
    </source>
</evidence>
<dbReference type="PANTHER" id="PTHR38674">
    <property type="entry name" value="ALKANE 1-MONOOXYGENASE 1"/>
    <property type="match status" value="1"/>
</dbReference>
<comment type="caution">
    <text evidence="14">The sequence shown here is derived from an EMBL/GenBank/DDBJ whole genome shotgun (WGS) entry which is preliminary data.</text>
</comment>
<feature type="transmembrane region" description="Helical" evidence="12">
    <location>
        <begin position="241"/>
        <end position="262"/>
    </location>
</feature>
<dbReference type="PANTHER" id="PTHR38674:SF1">
    <property type="entry name" value="ALKANE 1-MONOOXYGENASE 1"/>
    <property type="match status" value="1"/>
</dbReference>
<keyword evidence="7 12" id="KW-1133">Transmembrane helix</keyword>
<evidence type="ECO:0000256" key="2">
    <source>
        <dbReference type="ARBA" id="ARBA00010823"/>
    </source>
</evidence>
<evidence type="ECO:0000256" key="6">
    <source>
        <dbReference type="ARBA" id="ARBA00022723"/>
    </source>
</evidence>
<reference evidence="14" key="1">
    <citation type="journal article" date="2019" name="PLoS Negl. Trop. Dis.">
        <title>Revisiting the worldwide diversity of Leptospira species in the environment.</title>
        <authorList>
            <person name="Vincent A.T."/>
            <person name="Schiettekatte O."/>
            <person name="Bourhy P."/>
            <person name="Veyrier F.J."/>
            <person name="Picardeau M."/>
        </authorList>
    </citation>
    <scope>NUCLEOTIDE SEQUENCE [LARGE SCALE GENOMIC DNA]</scope>
    <source>
        <strain evidence="14">201702692</strain>
    </source>
</reference>
<feature type="transmembrane region" description="Helical" evidence="12">
    <location>
        <begin position="68"/>
        <end position="89"/>
    </location>
</feature>
<evidence type="ECO:0000256" key="5">
    <source>
        <dbReference type="ARBA" id="ARBA00022692"/>
    </source>
</evidence>
<dbReference type="InterPro" id="IPR033885">
    <property type="entry name" value="AlkB/XylM"/>
</dbReference>
<dbReference type="InterPro" id="IPR005804">
    <property type="entry name" value="FA_desaturase_dom"/>
</dbReference>
<feature type="transmembrane region" description="Helical" evidence="12">
    <location>
        <begin position="133"/>
        <end position="149"/>
    </location>
</feature>
<dbReference type="EMBL" id="RQGA01000014">
    <property type="protein sequence ID" value="TGL37791.1"/>
    <property type="molecule type" value="Genomic_DNA"/>
</dbReference>
<dbReference type="CDD" id="cd03512">
    <property type="entry name" value="Alkane-hydroxylase"/>
    <property type="match status" value="1"/>
</dbReference>
<dbReference type="GO" id="GO:0004497">
    <property type="term" value="F:monooxygenase activity"/>
    <property type="evidence" value="ECO:0007669"/>
    <property type="project" value="UniProtKB-KW"/>
</dbReference>
<dbReference type="AlphaFoldDB" id="A0A4R9JF06"/>
<evidence type="ECO:0000313" key="15">
    <source>
        <dbReference type="Proteomes" id="UP000298125"/>
    </source>
</evidence>
<keyword evidence="4" id="KW-0997">Cell inner membrane</keyword>
<keyword evidence="15" id="KW-1185">Reference proteome</keyword>
<dbReference type="GO" id="GO:0006629">
    <property type="term" value="P:lipid metabolic process"/>
    <property type="evidence" value="ECO:0007669"/>
    <property type="project" value="InterPro"/>
</dbReference>
<proteinExistence type="inferred from homology"/>
<feature type="domain" description="Fatty acid desaturase" evidence="13">
    <location>
        <begin position="102"/>
        <end position="328"/>
    </location>
</feature>
<accession>A0A4R9JF06</accession>
<evidence type="ECO:0000256" key="7">
    <source>
        <dbReference type="ARBA" id="ARBA00022989"/>
    </source>
</evidence>
<evidence type="ECO:0000256" key="3">
    <source>
        <dbReference type="ARBA" id="ARBA00022475"/>
    </source>
</evidence>
<evidence type="ECO:0000256" key="11">
    <source>
        <dbReference type="ARBA" id="ARBA00023136"/>
    </source>
</evidence>
<feature type="transmembrane region" description="Helical" evidence="12">
    <location>
        <begin position="101"/>
        <end position="121"/>
    </location>
</feature>
<keyword evidence="10 14" id="KW-0503">Monooxygenase</keyword>
<protein>
    <submittedName>
        <fullName evidence="14">Alkane 1-monooxygenase</fullName>
    </submittedName>
</protein>
<evidence type="ECO:0000259" key="13">
    <source>
        <dbReference type="Pfam" id="PF00487"/>
    </source>
</evidence>